<name>A0A919BQ65_STRFL</name>
<accession>A0A919BQ65</accession>
<dbReference type="Proteomes" id="UP000632849">
    <property type="component" value="Unassembled WGS sequence"/>
</dbReference>
<organism evidence="2 3">
    <name type="scientific">Streptomyces filamentosus</name>
    <name type="common">Streptomyces roseosporus</name>
    <dbReference type="NCBI Taxonomy" id="67294"/>
    <lineage>
        <taxon>Bacteria</taxon>
        <taxon>Bacillati</taxon>
        <taxon>Actinomycetota</taxon>
        <taxon>Actinomycetes</taxon>
        <taxon>Kitasatosporales</taxon>
        <taxon>Streptomycetaceae</taxon>
        <taxon>Streptomyces</taxon>
    </lineage>
</organism>
<evidence type="ECO:0000256" key="1">
    <source>
        <dbReference type="SAM" id="MobiDB-lite"/>
    </source>
</evidence>
<feature type="compositionally biased region" description="Basic and acidic residues" evidence="1">
    <location>
        <begin position="26"/>
        <end position="35"/>
    </location>
</feature>
<dbReference type="EMBL" id="BNBE01000002">
    <property type="protein sequence ID" value="GHG05346.1"/>
    <property type="molecule type" value="Genomic_DNA"/>
</dbReference>
<gene>
    <name evidence="2" type="ORF">GCM10017667_40200</name>
</gene>
<protein>
    <submittedName>
        <fullName evidence="2">Uncharacterized protein</fullName>
    </submittedName>
</protein>
<sequence length="101" mass="11203">MDGTFSPFLCRSRPLHCPYAYRCDAQKERRHRDTSTVEESSGEPMNADDDLPQRARCHKDSSVTKAALQHAEIGKRIAGSSEDAVGIRTTVGKAHSDRPPH</sequence>
<evidence type="ECO:0000313" key="2">
    <source>
        <dbReference type="EMBL" id="GHG05346.1"/>
    </source>
</evidence>
<dbReference type="AlphaFoldDB" id="A0A919BQ65"/>
<proteinExistence type="predicted"/>
<reference evidence="2" key="1">
    <citation type="journal article" date="2014" name="Int. J. Syst. Evol. Microbiol.">
        <title>Complete genome sequence of Corynebacterium casei LMG S-19264T (=DSM 44701T), isolated from a smear-ripened cheese.</title>
        <authorList>
            <consortium name="US DOE Joint Genome Institute (JGI-PGF)"/>
            <person name="Walter F."/>
            <person name="Albersmeier A."/>
            <person name="Kalinowski J."/>
            <person name="Ruckert C."/>
        </authorList>
    </citation>
    <scope>NUCLEOTIDE SEQUENCE</scope>
    <source>
        <strain evidence="2">JCM 4122</strain>
    </source>
</reference>
<keyword evidence="3" id="KW-1185">Reference proteome</keyword>
<reference evidence="2" key="2">
    <citation type="submission" date="2020-09" db="EMBL/GenBank/DDBJ databases">
        <authorList>
            <person name="Sun Q."/>
            <person name="Ohkuma M."/>
        </authorList>
    </citation>
    <scope>NUCLEOTIDE SEQUENCE</scope>
    <source>
        <strain evidence="2">JCM 4122</strain>
    </source>
</reference>
<evidence type="ECO:0000313" key="3">
    <source>
        <dbReference type="Proteomes" id="UP000632849"/>
    </source>
</evidence>
<comment type="caution">
    <text evidence="2">The sequence shown here is derived from an EMBL/GenBank/DDBJ whole genome shotgun (WGS) entry which is preliminary data.</text>
</comment>
<feature type="region of interest" description="Disordered" evidence="1">
    <location>
        <begin position="26"/>
        <end position="101"/>
    </location>
</feature>
<dbReference type="RefSeq" id="WP_190042451.1">
    <property type="nucleotide sequence ID" value="NZ_BNBE01000002.1"/>
</dbReference>